<dbReference type="OrthoDB" id="9813967at2"/>
<dbReference type="Gene3D" id="2.40.30.170">
    <property type="match status" value="1"/>
</dbReference>
<evidence type="ECO:0000256" key="2">
    <source>
        <dbReference type="SAM" id="Coils"/>
    </source>
</evidence>
<name>A0A1V2GYU7_9PROT</name>
<dbReference type="AlphaFoldDB" id="A0A1V2GYU7"/>
<dbReference type="Gene3D" id="1.10.287.470">
    <property type="entry name" value="Helix hairpin bin"/>
    <property type="match status" value="1"/>
</dbReference>
<dbReference type="PANTHER" id="PTHR30469:SF18">
    <property type="entry name" value="RESISTANCE-NODULATION-CELL DIVISION (RND) EFFLUX MEMBRANE FUSION PROTEIN-RELATED"/>
    <property type="match status" value="1"/>
</dbReference>
<evidence type="ECO:0000256" key="1">
    <source>
        <dbReference type="ARBA" id="ARBA00009477"/>
    </source>
</evidence>
<reference evidence="3 4" key="1">
    <citation type="submission" date="2016-10" db="EMBL/GenBank/DDBJ databases">
        <title>Draft Genome sequence of Roseomonas sp. strain M3.</title>
        <authorList>
            <person name="Subhash Y."/>
            <person name="Lee S."/>
        </authorList>
    </citation>
    <scope>NUCLEOTIDE SEQUENCE [LARGE SCALE GENOMIC DNA]</scope>
    <source>
        <strain evidence="3 4">M3</strain>
    </source>
</reference>
<dbReference type="NCBIfam" id="TIGR01730">
    <property type="entry name" value="RND_mfp"/>
    <property type="match status" value="1"/>
</dbReference>
<proteinExistence type="inferred from homology"/>
<dbReference type="Proteomes" id="UP000188879">
    <property type="component" value="Unassembled WGS sequence"/>
</dbReference>
<dbReference type="SUPFAM" id="SSF111369">
    <property type="entry name" value="HlyD-like secretion proteins"/>
    <property type="match status" value="1"/>
</dbReference>
<feature type="coiled-coil region" evidence="2">
    <location>
        <begin position="145"/>
        <end position="172"/>
    </location>
</feature>
<dbReference type="GO" id="GO:0015562">
    <property type="term" value="F:efflux transmembrane transporter activity"/>
    <property type="evidence" value="ECO:0007669"/>
    <property type="project" value="TreeGrafter"/>
</dbReference>
<gene>
    <name evidence="3" type="ORF">BKE38_20715</name>
</gene>
<sequence>MRYLKPILLALAVLGGGGGAILLLRPAAVTAAPDDPRRAAPVVRTALVEPASRVERGYTGVIAARVQSNLGFRVPGKVTERLVDTGQGVRAGQALMRLDPQDLSLALTSRQKAVDAARAQQVQAQADELRYRRLMADGWASRQRYEQVRATLDAARAQLAAAQAQAEVARNEAGYAVLVAEADGTVIETLAEPGQVVLAGQPVLRLAHGGAREAVVNLPETARPAIGAAAEASRFGGVPERSRAVLRQLSDAADPASRTYEARFVLDGDAALAPLGATVTLWLPPPGGDDAAMQVPLGALLDDGRRTGVWVVDTAASRVTLRPVSVQRLGQEHAVVTGVAAGERVVALGAHLLHAGQGVRTGLPGTATP</sequence>
<keyword evidence="4" id="KW-1185">Reference proteome</keyword>
<dbReference type="Gene3D" id="2.40.420.20">
    <property type="match status" value="1"/>
</dbReference>
<keyword evidence="2" id="KW-0175">Coiled coil</keyword>
<dbReference type="Gene3D" id="2.40.50.100">
    <property type="match status" value="1"/>
</dbReference>
<organism evidence="3 4">
    <name type="scientific">Teichococcus deserti</name>
    <dbReference type="NCBI Taxonomy" id="1817963"/>
    <lineage>
        <taxon>Bacteria</taxon>
        <taxon>Pseudomonadati</taxon>
        <taxon>Pseudomonadota</taxon>
        <taxon>Alphaproteobacteria</taxon>
        <taxon>Acetobacterales</taxon>
        <taxon>Roseomonadaceae</taxon>
        <taxon>Roseomonas</taxon>
    </lineage>
</organism>
<comment type="caution">
    <text evidence="3">The sequence shown here is derived from an EMBL/GenBank/DDBJ whole genome shotgun (WGS) entry which is preliminary data.</text>
</comment>
<comment type="similarity">
    <text evidence="1">Belongs to the membrane fusion protein (MFP) (TC 8.A.1) family.</text>
</comment>
<accession>A0A1V2GYU7</accession>
<dbReference type="PANTHER" id="PTHR30469">
    <property type="entry name" value="MULTIDRUG RESISTANCE PROTEIN MDTA"/>
    <property type="match status" value="1"/>
</dbReference>
<evidence type="ECO:0000313" key="3">
    <source>
        <dbReference type="EMBL" id="ONG49503.1"/>
    </source>
</evidence>
<dbReference type="EMBL" id="MLCO01000225">
    <property type="protein sequence ID" value="ONG49503.1"/>
    <property type="molecule type" value="Genomic_DNA"/>
</dbReference>
<evidence type="ECO:0000313" key="4">
    <source>
        <dbReference type="Proteomes" id="UP000188879"/>
    </source>
</evidence>
<dbReference type="InterPro" id="IPR006143">
    <property type="entry name" value="RND_pump_MFP"/>
</dbReference>
<dbReference type="RefSeq" id="WP_076959199.1">
    <property type="nucleotide sequence ID" value="NZ_MLCO01000225.1"/>
</dbReference>
<dbReference type="GO" id="GO:1990281">
    <property type="term" value="C:efflux pump complex"/>
    <property type="evidence" value="ECO:0007669"/>
    <property type="project" value="TreeGrafter"/>
</dbReference>
<protein>
    <submittedName>
        <fullName evidence="3">Efflux transporter periplasmic adaptor subunit</fullName>
    </submittedName>
</protein>